<dbReference type="InterPro" id="IPR029058">
    <property type="entry name" value="AB_hydrolase_fold"/>
</dbReference>
<dbReference type="InterPro" id="IPR000801">
    <property type="entry name" value="Esterase-like"/>
</dbReference>
<gene>
    <name evidence="4" type="ORF">EA660_06440</name>
</gene>
<feature type="signal peptide" evidence="3">
    <location>
        <begin position="1"/>
        <end position="23"/>
    </location>
</feature>
<dbReference type="SUPFAM" id="SSF53474">
    <property type="entry name" value="alpha/beta-Hydrolases"/>
    <property type="match status" value="1"/>
</dbReference>
<comment type="caution">
    <text evidence="4">The sequence shown here is derived from an EMBL/GenBank/DDBJ whole genome shotgun (WGS) entry which is preliminary data.</text>
</comment>
<reference evidence="4 5" key="1">
    <citation type="submission" date="2019-02" db="EMBL/GenBank/DDBJ databases">
        <title>WGS of Pseudoxanthomonas species novum from clinical isolates.</title>
        <authorList>
            <person name="Bernier A.-M."/>
            <person name="Bernard K."/>
            <person name="Vachon A."/>
        </authorList>
    </citation>
    <scope>NUCLEOTIDE SEQUENCE [LARGE SCALE GENOMIC DNA]</scope>
    <source>
        <strain evidence="4 5">NML171200</strain>
    </source>
</reference>
<dbReference type="EMBL" id="SHMC01000002">
    <property type="protein sequence ID" value="TAA26846.1"/>
    <property type="molecule type" value="Genomic_DNA"/>
</dbReference>
<dbReference type="Pfam" id="PF00756">
    <property type="entry name" value="Esterase"/>
    <property type="match status" value="1"/>
</dbReference>
<name>A0A4Q8LDT6_9GAMM</name>
<protein>
    <submittedName>
        <fullName evidence="4">Alpha/beta hydrolase</fullName>
    </submittedName>
</protein>
<dbReference type="Proteomes" id="UP000292627">
    <property type="component" value="Unassembled WGS sequence"/>
</dbReference>
<feature type="chain" id="PRO_5020406460" evidence="3">
    <location>
        <begin position="24"/>
        <end position="311"/>
    </location>
</feature>
<dbReference type="RefSeq" id="WP_130550699.1">
    <property type="nucleotide sequence ID" value="NZ_SHMC01000002.1"/>
</dbReference>
<evidence type="ECO:0000313" key="5">
    <source>
        <dbReference type="Proteomes" id="UP000292627"/>
    </source>
</evidence>
<dbReference type="InterPro" id="IPR052558">
    <property type="entry name" value="Siderophore_Hydrolase_D"/>
</dbReference>
<dbReference type="OrthoDB" id="9784036at2"/>
<dbReference type="AlphaFoldDB" id="A0A4Q8LDT6"/>
<evidence type="ECO:0000256" key="1">
    <source>
        <dbReference type="ARBA" id="ARBA00005622"/>
    </source>
</evidence>
<evidence type="ECO:0000256" key="2">
    <source>
        <dbReference type="ARBA" id="ARBA00022801"/>
    </source>
</evidence>
<evidence type="ECO:0000313" key="4">
    <source>
        <dbReference type="EMBL" id="TAA26846.1"/>
    </source>
</evidence>
<dbReference type="GO" id="GO:0016788">
    <property type="term" value="F:hydrolase activity, acting on ester bonds"/>
    <property type="evidence" value="ECO:0007669"/>
    <property type="project" value="TreeGrafter"/>
</dbReference>
<keyword evidence="3" id="KW-0732">Signal</keyword>
<proteinExistence type="inferred from homology"/>
<evidence type="ECO:0000256" key="3">
    <source>
        <dbReference type="SAM" id="SignalP"/>
    </source>
</evidence>
<dbReference type="PANTHER" id="PTHR40841">
    <property type="entry name" value="SIDEROPHORE TRIACETYLFUSARININE C ESTERASE"/>
    <property type="match status" value="1"/>
</dbReference>
<dbReference type="PANTHER" id="PTHR40841:SF2">
    <property type="entry name" value="SIDEROPHORE-DEGRADING ESTERASE (EUROFUNG)"/>
    <property type="match status" value="1"/>
</dbReference>
<sequence>MRALVSCLTGLLLLALVAAPARAQPDLSRITGPTLADTGSRAYAFHVLKFVSADGQRTYRVRVAVPKTPAPAGGFPALYLLDGNAALMELDEAALERQRAGGHAPVLVFIATDNDLRIDSAARSYDYTPTPADGAQEDALGRRSGGADAFLALIVEQVRPAVARVAPLDPARQTLWGHSYGGLFALHALFTRPQAFSRYVAVDASLWWGSGQILEEAARFQSKTLPAPTALLMLNGRGAQERATPRAADAARSQAMQAARMRLPADAPDTLAAQLRKVSGLRVEQTALPGLSHGQTLGASLRQAMDFAGAP</sequence>
<dbReference type="Gene3D" id="3.40.50.1820">
    <property type="entry name" value="alpha/beta hydrolase"/>
    <property type="match status" value="1"/>
</dbReference>
<organism evidence="4 5">
    <name type="scientific">Pseudoxanthomonas winnipegensis</name>
    <dbReference type="NCBI Taxonomy" id="2480810"/>
    <lineage>
        <taxon>Bacteria</taxon>
        <taxon>Pseudomonadati</taxon>
        <taxon>Pseudomonadota</taxon>
        <taxon>Gammaproteobacteria</taxon>
        <taxon>Lysobacterales</taxon>
        <taxon>Lysobacteraceae</taxon>
        <taxon>Pseudoxanthomonas</taxon>
    </lineage>
</organism>
<keyword evidence="2 4" id="KW-0378">Hydrolase</keyword>
<comment type="similarity">
    <text evidence="1">Belongs to the esterase D family.</text>
</comment>
<accession>A0A4Q8LDT6</accession>